<feature type="transmembrane region" description="Helical" evidence="11">
    <location>
        <begin position="654"/>
        <end position="677"/>
    </location>
</feature>
<feature type="transmembrane region" description="Helical" evidence="11">
    <location>
        <begin position="502"/>
        <end position="526"/>
    </location>
</feature>
<dbReference type="UniPathway" id="UPA00196"/>
<feature type="transmembrane region" description="Helical" evidence="11">
    <location>
        <begin position="959"/>
        <end position="983"/>
    </location>
</feature>
<dbReference type="FunCoup" id="J4GIT0">
    <property type="interactions" value="138"/>
</dbReference>
<keyword evidence="13" id="KW-1185">Reference proteome</keyword>
<dbReference type="Gene3D" id="1.10.600.10">
    <property type="entry name" value="Farnesyl Diphosphate Synthase"/>
    <property type="match status" value="1"/>
</dbReference>
<comment type="pathway">
    <text evidence="2">Glycolipid biosynthesis; glycosylphosphatidylinositol-anchor biosynthesis.</text>
</comment>
<reference evidence="12 13" key="1">
    <citation type="journal article" date="2012" name="Appl. Environ. Microbiol.">
        <title>Short-read sequencing for genomic analysis of the brown rot fungus Fibroporia radiculosa.</title>
        <authorList>
            <person name="Tang J.D."/>
            <person name="Perkins A.D."/>
            <person name="Sonstegard T.S."/>
            <person name="Schroeder S.G."/>
            <person name="Burgess S.C."/>
            <person name="Diehl S.V."/>
        </authorList>
    </citation>
    <scope>NUCLEOTIDE SEQUENCE [LARGE SCALE GENOMIC DNA]</scope>
    <source>
        <strain evidence="12 13">TFFH 294</strain>
    </source>
</reference>
<evidence type="ECO:0000256" key="3">
    <source>
        <dbReference type="ARBA" id="ARBA00008695"/>
    </source>
</evidence>
<feature type="transmembrane region" description="Helical" evidence="11">
    <location>
        <begin position="6"/>
        <end position="24"/>
    </location>
</feature>
<dbReference type="GO" id="GO:0005789">
    <property type="term" value="C:endoplasmic reticulum membrane"/>
    <property type="evidence" value="ECO:0007669"/>
    <property type="project" value="UniProtKB-SubCell"/>
</dbReference>
<dbReference type="Pfam" id="PF19086">
    <property type="entry name" value="Terpene_syn_C_2"/>
    <property type="match status" value="1"/>
</dbReference>
<evidence type="ECO:0000256" key="7">
    <source>
        <dbReference type="ARBA" id="ARBA00022824"/>
    </source>
</evidence>
<evidence type="ECO:0000256" key="10">
    <source>
        <dbReference type="ARBA" id="ARBA00023180"/>
    </source>
</evidence>
<proteinExistence type="inferred from homology"/>
<feature type="transmembrane region" description="Helical" evidence="11">
    <location>
        <begin position="927"/>
        <end position="947"/>
    </location>
</feature>
<dbReference type="InterPro" id="IPR008949">
    <property type="entry name" value="Isoprenoid_synthase_dom_sf"/>
</dbReference>
<feature type="transmembrane region" description="Helical" evidence="11">
    <location>
        <begin position="700"/>
        <end position="726"/>
    </location>
</feature>
<evidence type="ECO:0000256" key="8">
    <source>
        <dbReference type="ARBA" id="ARBA00022989"/>
    </source>
</evidence>
<evidence type="ECO:0000256" key="11">
    <source>
        <dbReference type="SAM" id="Phobius"/>
    </source>
</evidence>
<dbReference type="GO" id="GO:0006506">
    <property type="term" value="P:GPI anchor biosynthetic process"/>
    <property type="evidence" value="ECO:0007669"/>
    <property type="project" value="UniProtKB-UniPathway"/>
</dbReference>
<feature type="transmembrane region" description="Helical" evidence="11">
    <location>
        <begin position="432"/>
        <end position="452"/>
    </location>
</feature>
<feature type="transmembrane region" description="Helical" evidence="11">
    <location>
        <begin position="882"/>
        <end position="907"/>
    </location>
</feature>
<gene>
    <name evidence="12" type="ORF">FIBRA_00867</name>
</gene>
<dbReference type="InterPro" id="IPR017850">
    <property type="entry name" value="Alkaline_phosphatase_core_sf"/>
</dbReference>
<dbReference type="HOGENOM" id="CLU_004298_1_1_1"/>
<dbReference type="Gene3D" id="3.40.720.10">
    <property type="entry name" value="Alkaline Phosphatase, subunit A"/>
    <property type="match status" value="1"/>
</dbReference>
<evidence type="ECO:0000256" key="2">
    <source>
        <dbReference type="ARBA" id="ARBA00004687"/>
    </source>
</evidence>
<dbReference type="InterPro" id="IPR002591">
    <property type="entry name" value="Phosphodiest/P_Trfase"/>
</dbReference>
<evidence type="ECO:0000256" key="5">
    <source>
        <dbReference type="ARBA" id="ARBA00022679"/>
    </source>
</evidence>
<feature type="transmembrane region" description="Helical" evidence="11">
    <location>
        <begin position="621"/>
        <end position="642"/>
    </location>
</feature>
<dbReference type="InterPro" id="IPR039524">
    <property type="entry name" value="PIGO/GPI13"/>
</dbReference>
<dbReference type="InParanoid" id="J4GIT0"/>
<dbReference type="EMBL" id="HE796904">
    <property type="protein sequence ID" value="CCL98860.1"/>
    <property type="molecule type" value="Genomic_DNA"/>
</dbReference>
<name>J4GIT0_9APHY</name>
<dbReference type="SUPFAM" id="SSF48576">
    <property type="entry name" value="Terpenoid synthases"/>
    <property type="match status" value="1"/>
</dbReference>
<keyword evidence="10" id="KW-0325">Glycoprotein</keyword>
<dbReference type="RefSeq" id="XP_012178143.1">
    <property type="nucleotide sequence ID" value="XM_012322753.1"/>
</dbReference>
<keyword evidence="9 11" id="KW-0472">Membrane</keyword>
<keyword evidence="7" id="KW-0256">Endoplasmic reticulum</keyword>
<dbReference type="CDD" id="cd16023">
    <property type="entry name" value="GPI_EPT_3"/>
    <property type="match status" value="1"/>
</dbReference>
<feature type="transmembrane region" description="Helical" evidence="11">
    <location>
        <begin position="554"/>
        <end position="573"/>
    </location>
</feature>
<dbReference type="STRING" id="599839.J4GIT0"/>
<feature type="transmembrane region" description="Helical" evidence="11">
    <location>
        <begin position="754"/>
        <end position="776"/>
    </location>
</feature>
<organism evidence="12 13">
    <name type="scientific">Fibroporia radiculosa</name>
    <dbReference type="NCBI Taxonomy" id="599839"/>
    <lineage>
        <taxon>Eukaryota</taxon>
        <taxon>Fungi</taxon>
        <taxon>Dikarya</taxon>
        <taxon>Basidiomycota</taxon>
        <taxon>Agaricomycotina</taxon>
        <taxon>Agaricomycetes</taxon>
        <taxon>Polyporales</taxon>
        <taxon>Fibroporiaceae</taxon>
        <taxon>Fibroporia</taxon>
    </lineage>
</organism>
<dbReference type="PANTHER" id="PTHR23071:SF1">
    <property type="entry name" value="GPI ETHANOLAMINE PHOSPHATE TRANSFERASE 3"/>
    <property type="match status" value="1"/>
</dbReference>
<evidence type="ECO:0000256" key="1">
    <source>
        <dbReference type="ARBA" id="ARBA00004477"/>
    </source>
</evidence>
<dbReference type="GO" id="GO:0051377">
    <property type="term" value="F:mannose-ethanolamine phosphotransferase activity"/>
    <property type="evidence" value="ECO:0007669"/>
    <property type="project" value="InterPro"/>
</dbReference>
<dbReference type="GeneID" id="24093771"/>
<keyword evidence="8 11" id="KW-1133">Transmembrane helix</keyword>
<dbReference type="SUPFAM" id="SSF53649">
    <property type="entry name" value="Alkaline phosphatase-like"/>
    <property type="match status" value="1"/>
</dbReference>
<accession>J4GIT0</accession>
<feature type="transmembrane region" description="Helical" evidence="11">
    <location>
        <begin position="580"/>
        <end position="601"/>
    </location>
</feature>
<evidence type="ECO:0000256" key="4">
    <source>
        <dbReference type="ARBA" id="ARBA00022502"/>
    </source>
</evidence>
<keyword evidence="5" id="KW-0808">Transferase</keyword>
<keyword evidence="4" id="KW-0337">GPI-anchor biosynthesis</keyword>
<feature type="transmembrane region" description="Helical" evidence="11">
    <location>
        <begin position="782"/>
        <end position="799"/>
    </location>
</feature>
<keyword evidence="6 11" id="KW-0812">Transmembrane</keyword>
<protein>
    <submittedName>
        <fullName evidence="12">Uncharacterized protein</fullName>
    </submittedName>
</protein>
<evidence type="ECO:0000313" key="12">
    <source>
        <dbReference type="EMBL" id="CCL98860.1"/>
    </source>
</evidence>
<dbReference type="PANTHER" id="PTHR23071">
    <property type="entry name" value="PHOSPHATIDYLINOSITOL GLYCAN"/>
    <property type="match status" value="1"/>
</dbReference>
<dbReference type="Pfam" id="PF01663">
    <property type="entry name" value="Phosphodiest"/>
    <property type="match status" value="1"/>
</dbReference>
<dbReference type="Proteomes" id="UP000006352">
    <property type="component" value="Unassembled WGS sequence"/>
</dbReference>
<evidence type="ECO:0000256" key="9">
    <source>
        <dbReference type="ARBA" id="ARBA00023136"/>
    </source>
</evidence>
<dbReference type="InterPro" id="IPR037675">
    <property type="entry name" value="PIG-O_N"/>
</dbReference>
<comment type="subcellular location">
    <subcellularLocation>
        <location evidence="1">Endoplasmic reticulum membrane</location>
        <topology evidence="1">Multi-pass membrane protein</topology>
    </subcellularLocation>
</comment>
<sequence length="1324" mass="144611">MSSKGTALLAWVFFVHLTAIYLYTRGFLLTRLSLSEISSCPDGECTLQPTYKRAVVLIIDSLRFDFLTPDPPHPPSPHHHNVLTFPQELTASLPEHSLIFDAFSDPPTTTLQRIKGLTTGSLPTFVDMGSNFGGASIVEDSLLSQLRDAGKKVAFMGDDTWTTVFTADMFAPGLCFPYDSFNVEDLHTVDEGVIRHLFPLLSNDSAPWDVIIGHFLGVDHVGHRIGPDHPTMRAKLTQMDDVLRQVVSFLQDDTLLVVLGDHGMDRRGDHGGDGVLETSSGLWIYSKKPLTRGIAAIPPAFRHTRIFPDASVPHRSVQQIDLVPSLALLLGIPIPYNNLGMVIPELFSHDTRAETLGKALELNAQQVRLYLDTYRSSASGGELDSAWDEMQAQWAAVQAASTSEARWLAIEGYTRIALSACRSLWAQFNVTLIGLGLTLLGVGAMAGYVLFIKFGELHDDWIDWAGTMRWTCMWGMAVGSVAGFTLYFPLRSHLKGVDALDCVLFGAPLVSSLAVIATARPASFFFRPSSFSLPLLLHTLAFASNSFTIWEDHVVTFLLLSSAVPGALAGFAAPTARLRWRILGFSALFAACVRLMAISTVCREEQHPYCHATFFASASLPAPPLPMLICAVPSALVLPYAVRRILRISKSDNGLAAIMLPWLLPAVLLQGCAFWILEHLETSEVFGPGYEWILRPGRTLLARCAMGSVILFGVAVWWQVPLCLAISSSAKNDETKDAPANVDSDGKPKTQVTILGFANAFGSSYLILWCLVLGFLYPATQLTGQVVLGLAMIAMLAHVEVTDSVRDVRALEAAFASSTPSSALDADTKRGTTVTFAEIVPVALLALHAFHGTGHQSTIPSIQWKSAFVLTSSLTYPFSPALVVLNAFGPQFLMAFAAPLLALWNVAPLPQPTAGVGVGGGAVRAGLGMMLYHSTLLFGSAVSSAWLRRHLMVWKVFAPRYMSAAASLVAVDLAIVVGVGIGVPRITGQRPLPKSLSFSPPPVARSMPTSNLQLPHLVSFCKSFELRTHRQCRSVSAASRKWALDCNFLDEDERRALPGLQLGLLASLCYPTCDVAQLLLITQFLVVLFHWGDRSPVSTPAAFDHVWLRLSRSLPPYWQARFQRHLAAYRAAAVLVARDNANAVVPDLESYISLRQDSSGVKMLFDLTEYAEDLRISDAVFKMPVLGQLRSNACNIVAWSYVCVCIPHAAHSPALTWDPQDIAAYARKHASGDTHNLIVVLMAERRLPLQGAMQAAGTLVKETVATFLENERFLSDSSADVRRYIQGLRDVIVGSTYWLYETDRFFGDSGDEVRELGWVFLPPS</sequence>
<comment type="similarity">
    <text evidence="3">Belongs to the PIGG/PIGN/PIGO family. PIGO subfamily.</text>
</comment>
<dbReference type="OrthoDB" id="272139at2759"/>
<feature type="transmembrane region" description="Helical" evidence="11">
    <location>
        <begin position="472"/>
        <end position="490"/>
    </location>
</feature>
<evidence type="ECO:0000256" key="6">
    <source>
        <dbReference type="ARBA" id="ARBA00022692"/>
    </source>
</evidence>
<evidence type="ECO:0000313" key="13">
    <source>
        <dbReference type="Proteomes" id="UP000006352"/>
    </source>
</evidence>